<evidence type="ECO:0000256" key="1">
    <source>
        <dbReference type="ARBA" id="ARBA00010759"/>
    </source>
</evidence>
<dbReference type="InterPro" id="IPR036821">
    <property type="entry name" value="Peptide_deformylase_sf"/>
</dbReference>
<proteinExistence type="inferred from homology"/>
<dbReference type="CDD" id="cd00487">
    <property type="entry name" value="Pep_deformylase"/>
    <property type="match status" value="1"/>
</dbReference>
<dbReference type="EMBL" id="LAZR01001744">
    <property type="protein sequence ID" value="KKN39768.1"/>
    <property type="molecule type" value="Genomic_DNA"/>
</dbReference>
<dbReference type="AlphaFoldDB" id="A0A0F9TE99"/>
<dbReference type="Pfam" id="PF01327">
    <property type="entry name" value="Pep_deformylase"/>
    <property type="match status" value="1"/>
</dbReference>
<reference evidence="2" key="1">
    <citation type="journal article" date="2015" name="Nature">
        <title>Complex archaea that bridge the gap between prokaryotes and eukaryotes.</title>
        <authorList>
            <person name="Spang A."/>
            <person name="Saw J.H."/>
            <person name="Jorgensen S.L."/>
            <person name="Zaremba-Niedzwiedzka K."/>
            <person name="Martijn J."/>
            <person name="Lind A.E."/>
            <person name="van Eijk R."/>
            <person name="Schleper C."/>
            <person name="Guy L."/>
            <person name="Ettema T.J."/>
        </authorList>
    </citation>
    <scope>NUCLEOTIDE SEQUENCE</scope>
</reference>
<dbReference type="PRINTS" id="PR01576">
    <property type="entry name" value="PDEFORMYLASE"/>
</dbReference>
<dbReference type="Gene3D" id="3.90.45.10">
    <property type="entry name" value="Peptide deformylase"/>
    <property type="match status" value="1"/>
</dbReference>
<dbReference type="PANTHER" id="PTHR10458">
    <property type="entry name" value="PEPTIDE DEFORMYLASE"/>
    <property type="match status" value="1"/>
</dbReference>
<accession>A0A0F9TE99</accession>
<organism evidence="2">
    <name type="scientific">marine sediment metagenome</name>
    <dbReference type="NCBI Taxonomy" id="412755"/>
    <lineage>
        <taxon>unclassified sequences</taxon>
        <taxon>metagenomes</taxon>
        <taxon>ecological metagenomes</taxon>
    </lineage>
</organism>
<dbReference type="HAMAP" id="MF_00163">
    <property type="entry name" value="Pep_deformylase"/>
    <property type="match status" value="1"/>
</dbReference>
<dbReference type="InterPro" id="IPR023635">
    <property type="entry name" value="Peptide_deformylase"/>
</dbReference>
<sequence length="175" mass="20095">MLKLVKETDPILHKTTPVFDFKPVPDGFETTEEYLLDLTDKMFEVMEREDGMGLAAPQVGLNLRLFVMTIADENIVCINPTIIAKSEHREIRNEGCLSFPKLNLKIKRPIEVFVSYNNVDGTELQRTFTNVAGRCFLHELDHLNGITFDSLASRLALQMAKKSREKKLKQTERRK</sequence>
<name>A0A0F9TE99_9ZZZZ</name>
<dbReference type="SUPFAM" id="SSF56420">
    <property type="entry name" value="Peptide deformylase"/>
    <property type="match status" value="1"/>
</dbReference>
<comment type="caution">
    <text evidence="2">The sequence shown here is derived from an EMBL/GenBank/DDBJ whole genome shotgun (WGS) entry which is preliminary data.</text>
</comment>
<dbReference type="GO" id="GO:0042586">
    <property type="term" value="F:peptide deformylase activity"/>
    <property type="evidence" value="ECO:0007669"/>
    <property type="project" value="InterPro"/>
</dbReference>
<comment type="similarity">
    <text evidence="1">Belongs to the polypeptide deformylase family.</text>
</comment>
<dbReference type="PIRSF" id="PIRSF004749">
    <property type="entry name" value="Pep_def"/>
    <property type="match status" value="1"/>
</dbReference>
<dbReference type="NCBIfam" id="TIGR00079">
    <property type="entry name" value="pept_deformyl"/>
    <property type="match status" value="1"/>
</dbReference>
<gene>
    <name evidence="2" type="ORF">LCGC14_0740080</name>
</gene>
<dbReference type="PANTHER" id="PTHR10458:SF22">
    <property type="entry name" value="PEPTIDE DEFORMYLASE"/>
    <property type="match status" value="1"/>
</dbReference>
<evidence type="ECO:0000313" key="2">
    <source>
        <dbReference type="EMBL" id="KKN39768.1"/>
    </source>
</evidence>
<protein>
    <recommendedName>
        <fullName evidence="3">Peptide deformylase</fullName>
    </recommendedName>
</protein>
<evidence type="ECO:0008006" key="3">
    <source>
        <dbReference type="Google" id="ProtNLM"/>
    </source>
</evidence>